<organism evidence="2 3">
    <name type="scientific">Brassica napus</name>
    <name type="common">Rape</name>
    <dbReference type="NCBI Taxonomy" id="3708"/>
    <lineage>
        <taxon>Eukaryota</taxon>
        <taxon>Viridiplantae</taxon>
        <taxon>Streptophyta</taxon>
        <taxon>Embryophyta</taxon>
        <taxon>Tracheophyta</taxon>
        <taxon>Spermatophyta</taxon>
        <taxon>Magnoliopsida</taxon>
        <taxon>eudicotyledons</taxon>
        <taxon>Gunneridae</taxon>
        <taxon>Pentapetalae</taxon>
        <taxon>rosids</taxon>
        <taxon>malvids</taxon>
        <taxon>Brassicales</taxon>
        <taxon>Brassicaceae</taxon>
        <taxon>Brassiceae</taxon>
        <taxon>Brassica</taxon>
    </lineage>
</organism>
<evidence type="ECO:0000256" key="1">
    <source>
        <dbReference type="SAM" id="MobiDB-lite"/>
    </source>
</evidence>
<evidence type="ECO:0000313" key="3">
    <source>
        <dbReference type="Proteomes" id="UP000824890"/>
    </source>
</evidence>
<feature type="compositionally biased region" description="Basic and acidic residues" evidence="1">
    <location>
        <begin position="211"/>
        <end position="224"/>
    </location>
</feature>
<dbReference type="Proteomes" id="UP000824890">
    <property type="component" value="Unassembled WGS sequence"/>
</dbReference>
<evidence type="ECO:0000313" key="2">
    <source>
        <dbReference type="EMBL" id="KAH0871969.1"/>
    </source>
</evidence>
<feature type="region of interest" description="Disordered" evidence="1">
    <location>
        <begin position="100"/>
        <end position="224"/>
    </location>
</feature>
<reference evidence="2 3" key="1">
    <citation type="submission" date="2021-05" db="EMBL/GenBank/DDBJ databases">
        <title>Genome Assembly of Synthetic Allotetraploid Brassica napus Reveals Homoeologous Exchanges between Subgenomes.</title>
        <authorList>
            <person name="Davis J.T."/>
        </authorList>
    </citation>
    <scope>NUCLEOTIDE SEQUENCE [LARGE SCALE GENOMIC DNA]</scope>
    <source>
        <strain evidence="3">cv. Da-Ae</strain>
        <tissue evidence="2">Seedling</tissue>
    </source>
</reference>
<feature type="compositionally biased region" description="Polar residues" evidence="1">
    <location>
        <begin position="106"/>
        <end position="131"/>
    </location>
</feature>
<accession>A0ABQ7YVL3</accession>
<proteinExistence type="predicted"/>
<feature type="compositionally biased region" description="Basic and acidic residues" evidence="1">
    <location>
        <begin position="148"/>
        <end position="157"/>
    </location>
</feature>
<keyword evidence="3" id="KW-1185">Reference proteome</keyword>
<comment type="caution">
    <text evidence="2">The sequence shown here is derived from an EMBL/GenBank/DDBJ whole genome shotgun (WGS) entry which is preliminary data.</text>
</comment>
<name>A0ABQ7YVL3_BRANA</name>
<feature type="region of interest" description="Disordered" evidence="1">
    <location>
        <begin position="378"/>
        <end position="416"/>
    </location>
</feature>
<protein>
    <submittedName>
        <fullName evidence="2">Uncharacterized protein</fullName>
    </submittedName>
</protein>
<feature type="compositionally biased region" description="Basic residues" evidence="1">
    <location>
        <begin position="388"/>
        <end position="398"/>
    </location>
</feature>
<sequence length="416" mass="46757">MFDFKSQNSHELLPRFFLRRRPERTSPVNPITSMWSRPLPTGLLTQGRVDCNSSVPTSLLKTPVLFSSGAHSSPEVVWVFRDVSYKLLLYLHLTKSQCPERPPPITSLQTDSNPPSHSHQQGGSMLPLSSSHEPKASAADYSRPFQQRLDRHGKPFGDRVSSAYLRPLGTRNKITPALDQSHPSRERVKTPGPEQNDHSYTSPPYTRRITNHNDDDRMGGNRREAHRQSLNLKWRPKSPILNQEVTPPSAPFFPPNPVGRNLDAADFPPLPSVPSREEIMEDLRVVTLQYINCSDPVEREARKQRVVQSELNGVVEETASHILQASTSAAMDRLALPPVPNYSEPIPEEEGIVQAPEIQTRKRGRPWKPKDNINYIRLSPKSYSGMGSKKRNLARLHRGTQDLSLSHGGVNSGSNR</sequence>
<gene>
    <name evidence="2" type="ORF">HID58_069331</name>
</gene>
<dbReference type="EMBL" id="JAGKQM010000016">
    <property type="protein sequence ID" value="KAH0871969.1"/>
    <property type="molecule type" value="Genomic_DNA"/>
</dbReference>